<evidence type="ECO:0000256" key="2">
    <source>
        <dbReference type="ARBA" id="ARBA00023239"/>
    </source>
</evidence>
<dbReference type="GO" id="GO:0004016">
    <property type="term" value="F:adenylate cyclase activity"/>
    <property type="evidence" value="ECO:0007669"/>
    <property type="project" value="InterPro"/>
</dbReference>
<evidence type="ECO:0000256" key="3">
    <source>
        <dbReference type="SAM" id="Phobius"/>
    </source>
</evidence>
<organism evidence="5 6">
    <name type="scientific">Cherax quadricarinatus</name>
    <name type="common">Australian red claw crayfish</name>
    <dbReference type="NCBI Taxonomy" id="27406"/>
    <lineage>
        <taxon>Eukaryota</taxon>
        <taxon>Metazoa</taxon>
        <taxon>Ecdysozoa</taxon>
        <taxon>Arthropoda</taxon>
        <taxon>Crustacea</taxon>
        <taxon>Multicrustacea</taxon>
        <taxon>Malacostraca</taxon>
        <taxon>Eumalacostraca</taxon>
        <taxon>Eucarida</taxon>
        <taxon>Decapoda</taxon>
        <taxon>Pleocyemata</taxon>
        <taxon>Astacidea</taxon>
        <taxon>Parastacoidea</taxon>
        <taxon>Parastacidae</taxon>
        <taxon>Cherax</taxon>
    </lineage>
</organism>
<comment type="caution">
    <text evidence="5">The sequence shown here is derived from an EMBL/GenBank/DDBJ whole genome shotgun (WGS) entry which is preliminary data.</text>
</comment>
<dbReference type="GO" id="GO:0005886">
    <property type="term" value="C:plasma membrane"/>
    <property type="evidence" value="ECO:0007669"/>
    <property type="project" value="InterPro"/>
</dbReference>
<dbReference type="PANTHER" id="PTHR45627">
    <property type="entry name" value="ADENYLATE CYCLASE TYPE 1"/>
    <property type="match status" value="1"/>
</dbReference>
<keyword evidence="3" id="KW-0472">Membrane</keyword>
<feature type="non-terminal residue" evidence="5">
    <location>
        <position position="134"/>
    </location>
</feature>
<gene>
    <name evidence="5" type="ORF">OTU49_015549</name>
</gene>
<evidence type="ECO:0000313" key="5">
    <source>
        <dbReference type="EMBL" id="KAK8749800.1"/>
    </source>
</evidence>
<keyword evidence="1" id="KW-0547">Nucleotide-binding</keyword>
<dbReference type="PANTHER" id="PTHR45627:SF1">
    <property type="entry name" value="ADENYLATE CYCLASE TYPE 8"/>
    <property type="match status" value="1"/>
</dbReference>
<reference evidence="5 6" key="1">
    <citation type="journal article" date="2024" name="BMC Genomics">
        <title>Genome assembly of redclaw crayfish (Cherax quadricarinatus) provides insights into its immune adaptation and hypoxia tolerance.</title>
        <authorList>
            <person name="Liu Z."/>
            <person name="Zheng J."/>
            <person name="Li H."/>
            <person name="Fang K."/>
            <person name="Wang S."/>
            <person name="He J."/>
            <person name="Zhou D."/>
            <person name="Weng S."/>
            <person name="Chi M."/>
            <person name="Gu Z."/>
            <person name="He J."/>
            <person name="Li F."/>
            <person name="Wang M."/>
        </authorList>
    </citation>
    <scope>NUCLEOTIDE SEQUENCE [LARGE SCALE GENOMIC DNA]</scope>
    <source>
        <strain evidence="5">ZL_2023a</strain>
    </source>
</reference>
<dbReference type="GO" id="GO:0006171">
    <property type="term" value="P:cAMP biosynthetic process"/>
    <property type="evidence" value="ECO:0007669"/>
    <property type="project" value="InterPro"/>
</dbReference>
<accession>A0AAW0YDC5</accession>
<dbReference type="EMBL" id="JARKIK010000009">
    <property type="protein sequence ID" value="KAK8749800.1"/>
    <property type="molecule type" value="Genomic_DNA"/>
</dbReference>
<protein>
    <recommendedName>
        <fullName evidence="4">Adenylate cyclase conserved domain-containing protein</fullName>
    </recommendedName>
</protein>
<evidence type="ECO:0000313" key="6">
    <source>
        <dbReference type="Proteomes" id="UP001445076"/>
    </source>
</evidence>
<keyword evidence="3" id="KW-0812">Transmembrane</keyword>
<sequence length="134" mass="15179">MMDNSIEIESNKRMRAEHMHPITLTFKDLEMEEMYHQVRADLLKSNVVCTCIIWVLIVICQSIVVQEVEVLLPPFLPATILLAIGLLLVMAEEFPVLPVSLRRLSTRLARATFGRKAFICALMAIISLPSMLTL</sequence>
<dbReference type="GO" id="GO:0000166">
    <property type="term" value="F:nucleotide binding"/>
    <property type="evidence" value="ECO:0007669"/>
    <property type="project" value="UniProtKB-KW"/>
</dbReference>
<evidence type="ECO:0000259" key="4">
    <source>
        <dbReference type="Pfam" id="PF06327"/>
    </source>
</evidence>
<feature type="transmembrane region" description="Helical" evidence="3">
    <location>
        <begin position="71"/>
        <end position="91"/>
    </location>
</feature>
<name>A0AAW0YDC5_CHEQU</name>
<evidence type="ECO:0000256" key="1">
    <source>
        <dbReference type="ARBA" id="ARBA00022741"/>
    </source>
</evidence>
<keyword evidence="3" id="KW-1133">Transmembrane helix</keyword>
<dbReference type="GO" id="GO:0007189">
    <property type="term" value="P:adenylate cyclase-activating G protein-coupled receptor signaling pathway"/>
    <property type="evidence" value="ECO:0007669"/>
    <property type="project" value="TreeGrafter"/>
</dbReference>
<feature type="domain" description="Adenylate cyclase conserved" evidence="4">
    <location>
        <begin position="2"/>
        <end position="41"/>
    </location>
</feature>
<keyword evidence="6" id="KW-1185">Reference proteome</keyword>
<dbReference type="AlphaFoldDB" id="A0AAW0YDC5"/>
<keyword evidence="2" id="KW-0456">Lyase</keyword>
<proteinExistence type="predicted"/>
<dbReference type="Proteomes" id="UP001445076">
    <property type="component" value="Unassembled WGS sequence"/>
</dbReference>
<dbReference type="InterPro" id="IPR009398">
    <property type="entry name" value="Adcy_conserved_dom"/>
</dbReference>
<feature type="transmembrane region" description="Helical" evidence="3">
    <location>
        <begin position="112"/>
        <end position="132"/>
    </location>
</feature>
<feature type="transmembrane region" description="Helical" evidence="3">
    <location>
        <begin position="47"/>
        <end position="65"/>
    </location>
</feature>
<dbReference type="Pfam" id="PF06327">
    <property type="entry name" value="Adcy_cons_dom"/>
    <property type="match status" value="1"/>
</dbReference>